<dbReference type="InterPro" id="IPR016024">
    <property type="entry name" value="ARM-type_fold"/>
</dbReference>
<evidence type="ECO:0000313" key="3">
    <source>
        <dbReference type="Proteomes" id="UP000054498"/>
    </source>
</evidence>
<dbReference type="Gene3D" id="1.25.10.10">
    <property type="entry name" value="Leucine-rich Repeat Variant"/>
    <property type="match status" value="3"/>
</dbReference>
<accession>A0A0D2MHW8</accession>
<dbReference type="EMBL" id="KK101600">
    <property type="protein sequence ID" value="KIZ00287.1"/>
    <property type="molecule type" value="Genomic_DNA"/>
</dbReference>
<dbReference type="GeneID" id="25740551"/>
<dbReference type="KEGG" id="mng:MNEG_7675"/>
<dbReference type="RefSeq" id="XP_013899306.1">
    <property type="nucleotide sequence ID" value="XM_014043852.1"/>
</dbReference>
<protein>
    <submittedName>
        <fullName evidence="2">Uncharacterized protein</fullName>
    </submittedName>
</protein>
<dbReference type="Proteomes" id="UP000054498">
    <property type="component" value="Unassembled WGS sequence"/>
</dbReference>
<organism evidence="2 3">
    <name type="scientific">Monoraphidium neglectum</name>
    <dbReference type="NCBI Taxonomy" id="145388"/>
    <lineage>
        <taxon>Eukaryota</taxon>
        <taxon>Viridiplantae</taxon>
        <taxon>Chlorophyta</taxon>
        <taxon>core chlorophytes</taxon>
        <taxon>Chlorophyceae</taxon>
        <taxon>CS clade</taxon>
        <taxon>Sphaeropleales</taxon>
        <taxon>Selenastraceae</taxon>
        <taxon>Monoraphidium</taxon>
    </lineage>
</organism>
<feature type="region of interest" description="Disordered" evidence="1">
    <location>
        <begin position="720"/>
        <end position="788"/>
    </location>
</feature>
<feature type="region of interest" description="Disordered" evidence="1">
    <location>
        <begin position="136"/>
        <end position="186"/>
    </location>
</feature>
<reference evidence="2 3" key="1">
    <citation type="journal article" date="2013" name="BMC Genomics">
        <title>Reconstruction of the lipid metabolism for the microalga Monoraphidium neglectum from its genome sequence reveals characteristics suitable for biofuel production.</title>
        <authorList>
            <person name="Bogen C."/>
            <person name="Al-Dilaimi A."/>
            <person name="Albersmeier A."/>
            <person name="Wichmann J."/>
            <person name="Grundmann M."/>
            <person name="Rupp O."/>
            <person name="Lauersen K.J."/>
            <person name="Blifernez-Klassen O."/>
            <person name="Kalinowski J."/>
            <person name="Goesmann A."/>
            <person name="Mussgnug J.H."/>
            <person name="Kruse O."/>
        </authorList>
    </citation>
    <scope>NUCLEOTIDE SEQUENCE [LARGE SCALE GENOMIC DNA]</scope>
    <source>
        <strain evidence="2 3">SAG 48.87</strain>
    </source>
</reference>
<feature type="compositionally biased region" description="Low complexity" evidence="1">
    <location>
        <begin position="734"/>
        <end position="762"/>
    </location>
</feature>
<dbReference type="AlphaFoldDB" id="A0A0D2MHW8"/>
<evidence type="ECO:0000313" key="2">
    <source>
        <dbReference type="EMBL" id="KIZ00287.1"/>
    </source>
</evidence>
<keyword evidence="3" id="KW-1185">Reference proteome</keyword>
<dbReference type="Pfam" id="PF13513">
    <property type="entry name" value="HEAT_EZ"/>
    <property type="match status" value="1"/>
</dbReference>
<feature type="compositionally biased region" description="Gly residues" evidence="1">
    <location>
        <begin position="763"/>
        <end position="774"/>
    </location>
</feature>
<gene>
    <name evidence="2" type="ORF">MNEG_7675</name>
</gene>
<dbReference type="InterPro" id="IPR011989">
    <property type="entry name" value="ARM-like"/>
</dbReference>
<sequence>MGAPGQVEAVLAGLSAHRHLDRENALLAIEEGLKAGPEGASDVAALAAGIAQLLQGDRWESKLGGLLAAKLLLERVREPPAGFDAAMQSEALRLLEDPEVRVRLAAGGVLGALCGRRGVAAFREARRRVLTSILEHYDRPEEEEDNHHAGDGGDPDAAGSAAGQRSSVALGGGDSPMASRAGSRAGSSPDLLGALLAASYRPTPVGTGVMRHGTEGWKCLETSMRALQAMMDSAGPGVRPELDEELRELLYRAVYHPNRFVRETAHFTLKSLCEALPGEELAETVGPRLAGRLADGLSDNWSQVRYAACVAARAFMTRLPPAAASAFYPALLPAMCLNRYYVAEGVRLYAQESWRRVVGERGRGLVAQHIDDVVSYYIAQSKANNHAVRESACACMAELMEKVDKAAVAPHVPALLRALITCFKDMSWPVRDAACVACGRAAVVARCHPLRPDTWRAAPPPRAARSSLCVAAYPQEARPVLPELFSLWSDHVWDNIPTVREDTAAALGRAVGAYGDEGAAFVVAVLKELLPKAFSQGPESQKYSGLENTTTFGVAARRARDNDPAVHTGQDMFSCGSLVARFSTSHLVKSDGCNDYGFARDKQPWEASDGAVHLLKELSAVRPALVPEFMPTLADLSRLSTFQHAFNMHETIWRALPQIARNLGSKEFKRHLEAFLAPAFADLRCGHQLSEVAAGRCIAELRDLLGPRIFAGRLDEQQRAAMESDANIPPPAPGGLAAASMAGQLQQQPAPGAAGGAAPWLRAGGGQQQPGGLGVTKAPWAQAGTDAQ</sequence>
<evidence type="ECO:0000256" key="1">
    <source>
        <dbReference type="SAM" id="MobiDB-lite"/>
    </source>
</evidence>
<proteinExistence type="predicted"/>
<feature type="compositionally biased region" description="Basic and acidic residues" evidence="1">
    <location>
        <begin position="136"/>
        <end position="151"/>
    </location>
</feature>
<dbReference type="OrthoDB" id="414039at2759"/>
<dbReference type="SUPFAM" id="SSF48371">
    <property type="entry name" value="ARM repeat"/>
    <property type="match status" value="1"/>
</dbReference>
<name>A0A0D2MHW8_9CHLO</name>
<dbReference type="STRING" id="145388.A0A0D2MHW8"/>